<dbReference type="OrthoDB" id="167809at2759"/>
<dbReference type="InterPro" id="IPR050272">
    <property type="entry name" value="Isochorismatase-like_hydrls"/>
</dbReference>
<keyword evidence="2" id="KW-0378">Hydrolase</keyword>
<comment type="caution">
    <text evidence="5">The sequence shown here is derived from an EMBL/GenBank/DDBJ whole genome shotgun (WGS) entry which is preliminary data.</text>
</comment>
<evidence type="ECO:0000256" key="1">
    <source>
        <dbReference type="ARBA" id="ARBA00006336"/>
    </source>
</evidence>
<dbReference type="AlphaFoldDB" id="A0A812HWD4"/>
<dbReference type="InterPro" id="IPR000868">
    <property type="entry name" value="Isochorismatase-like_dom"/>
</dbReference>
<comment type="similarity">
    <text evidence="1">Belongs to the isochorismatase family.</text>
</comment>
<feature type="chain" id="PRO_5033031451" evidence="3">
    <location>
        <begin position="21"/>
        <end position="306"/>
    </location>
</feature>
<dbReference type="EMBL" id="CAJNDS010000117">
    <property type="protein sequence ID" value="CAE6964454.1"/>
    <property type="molecule type" value="Genomic_DNA"/>
</dbReference>
<sequence>MVLLACLGHTLLKYAQVGSAALPKAPKKRPAASTKASITISGGTFLKKHGIQDALETILAELEDAKPSDPWTSLQAALQEKSCKKAKMDEEVCWTAFPSPGDLVWREAAKARSEAGTSSGVASIVCKGQDRSFPVDPKDTALVLIDMQFDFLESTGRVGQHYKDLTSVQSGMDGCERLLAACRNAGFTIAHSRSHRYGSVVRSDLVGTSDEGYELHPRMRAREGEIVVDKWTFGAFASTYLERELRKRGVKRILSTTQMPRVLPCPTSTWGTNWILCSSTIATQHVSAILPLSDRDTSPHAVVGKS</sequence>
<dbReference type="Gene3D" id="3.40.50.850">
    <property type="entry name" value="Isochorismatase-like"/>
    <property type="match status" value="1"/>
</dbReference>
<accession>A0A812HWD4</accession>
<dbReference type="SUPFAM" id="SSF52499">
    <property type="entry name" value="Isochorismatase-like hydrolases"/>
    <property type="match status" value="1"/>
</dbReference>
<dbReference type="GO" id="GO:0016787">
    <property type="term" value="F:hydrolase activity"/>
    <property type="evidence" value="ECO:0007669"/>
    <property type="project" value="UniProtKB-KW"/>
</dbReference>
<protein>
    <submittedName>
        <fullName evidence="5">YddQ protein</fullName>
    </submittedName>
</protein>
<feature type="domain" description="Isochorismatase-like" evidence="4">
    <location>
        <begin position="140"/>
        <end position="254"/>
    </location>
</feature>
<proteinExistence type="inferred from homology"/>
<gene>
    <name evidence="5" type="primary">yddQ</name>
    <name evidence="5" type="ORF">SNAT2548_LOCUS2112</name>
</gene>
<reference evidence="5" key="1">
    <citation type="submission" date="2021-02" db="EMBL/GenBank/DDBJ databases">
        <authorList>
            <person name="Dougan E. K."/>
            <person name="Rhodes N."/>
            <person name="Thang M."/>
            <person name="Chan C."/>
        </authorList>
    </citation>
    <scope>NUCLEOTIDE SEQUENCE</scope>
</reference>
<keyword evidence="6" id="KW-1185">Reference proteome</keyword>
<evidence type="ECO:0000313" key="6">
    <source>
        <dbReference type="Proteomes" id="UP000604046"/>
    </source>
</evidence>
<dbReference type="PANTHER" id="PTHR43540">
    <property type="entry name" value="PEROXYUREIDOACRYLATE/UREIDOACRYLATE AMIDOHYDROLASE-RELATED"/>
    <property type="match status" value="1"/>
</dbReference>
<evidence type="ECO:0000256" key="3">
    <source>
        <dbReference type="SAM" id="SignalP"/>
    </source>
</evidence>
<organism evidence="5 6">
    <name type="scientific">Symbiodinium natans</name>
    <dbReference type="NCBI Taxonomy" id="878477"/>
    <lineage>
        <taxon>Eukaryota</taxon>
        <taxon>Sar</taxon>
        <taxon>Alveolata</taxon>
        <taxon>Dinophyceae</taxon>
        <taxon>Suessiales</taxon>
        <taxon>Symbiodiniaceae</taxon>
        <taxon>Symbiodinium</taxon>
    </lineage>
</organism>
<evidence type="ECO:0000259" key="4">
    <source>
        <dbReference type="Pfam" id="PF00857"/>
    </source>
</evidence>
<keyword evidence="3" id="KW-0732">Signal</keyword>
<dbReference type="Proteomes" id="UP000604046">
    <property type="component" value="Unassembled WGS sequence"/>
</dbReference>
<feature type="signal peptide" evidence="3">
    <location>
        <begin position="1"/>
        <end position="20"/>
    </location>
</feature>
<evidence type="ECO:0000256" key="2">
    <source>
        <dbReference type="ARBA" id="ARBA00022801"/>
    </source>
</evidence>
<dbReference type="Pfam" id="PF00857">
    <property type="entry name" value="Isochorismatase"/>
    <property type="match status" value="1"/>
</dbReference>
<dbReference type="InterPro" id="IPR036380">
    <property type="entry name" value="Isochorismatase-like_sf"/>
</dbReference>
<name>A0A812HWD4_9DINO</name>
<evidence type="ECO:0000313" key="5">
    <source>
        <dbReference type="EMBL" id="CAE6964454.1"/>
    </source>
</evidence>